<gene>
    <name evidence="1" type="ORF">CY0110_19522</name>
</gene>
<reference evidence="1 2" key="1">
    <citation type="submission" date="2007-03" db="EMBL/GenBank/DDBJ databases">
        <authorList>
            <person name="Stal L."/>
            <person name="Ferriera S."/>
            <person name="Johnson J."/>
            <person name="Kravitz S."/>
            <person name="Beeson K."/>
            <person name="Sutton G."/>
            <person name="Rogers Y.-H."/>
            <person name="Friedman R."/>
            <person name="Frazier M."/>
            <person name="Venter J.C."/>
        </authorList>
    </citation>
    <scope>NUCLEOTIDE SEQUENCE [LARGE SCALE GENOMIC DNA]</scope>
    <source>
        <strain evidence="1 2">CCY0110</strain>
    </source>
</reference>
<sequence>MTSIGIFADNCLIMVEYIPERTLRALSLVSIK</sequence>
<comment type="caution">
    <text evidence="1">The sequence shown here is derived from an EMBL/GenBank/DDBJ whole genome shotgun (WGS) entry which is preliminary data.</text>
</comment>
<dbReference type="Proteomes" id="UP000003781">
    <property type="component" value="Unassembled WGS sequence"/>
</dbReference>
<dbReference type="AlphaFoldDB" id="A3IJN6"/>
<proteinExistence type="predicted"/>
<dbReference type="EMBL" id="AAXW01000002">
    <property type="protein sequence ID" value="EAZ94018.1"/>
    <property type="molecule type" value="Genomic_DNA"/>
</dbReference>
<accession>A3IJN6</accession>
<keyword evidence="2" id="KW-1185">Reference proteome</keyword>
<evidence type="ECO:0000313" key="1">
    <source>
        <dbReference type="EMBL" id="EAZ94018.1"/>
    </source>
</evidence>
<protein>
    <submittedName>
        <fullName evidence="1">Uncharacterized protein</fullName>
    </submittedName>
</protein>
<organism evidence="1 2">
    <name type="scientific">Crocosphaera chwakensis CCY0110</name>
    <dbReference type="NCBI Taxonomy" id="391612"/>
    <lineage>
        <taxon>Bacteria</taxon>
        <taxon>Bacillati</taxon>
        <taxon>Cyanobacteriota</taxon>
        <taxon>Cyanophyceae</taxon>
        <taxon>Oscillatoriophycideae</taxon>
        <taxon>Chroococcales</taxon>
        <taxon>Aphanothecaceae</taxon>
        <taxon>Crocosphaera</taxon>
        <taxon>Crocosphaera chwakensis</taxon>
    </lineage>
</organism>
<evidence type="ECO:0000313" key="2">
    <source>
        <dbReference type="Proteomes" id="UP000003781"/>
    </source>
</evidence>
<name>A3IJN6_9CHRO</name>